<evidence type="ECO:0000256" key="5">
    <source>
        <dbReference type="SAM" id="Phobius"/>
    </source>
</evidence>
<dbReference type="GO" id="GO:0004930">
    <property type="term" value="F:G protein-coupled receptor activity"/>
    <property type="evidence" value="ECO:0007669"/>
    <property type="project" value="InterPro"/>
</dbReference>
<dbReference type="EMBL" id="CAJOBA010053802">
    <property type="protein sequence ID" value="CAF4268479.1"/>
    <property type="molecule type" value="Genomic_DNA"/>
</dbReference>
<feature type="transmembrane region" description="Helical" evidence="5">
    <location>
        <begin position="90"/>
        <end position="108"/>
    </location>
</feature>
<dbReference type="PANTHER" id="PTHR46641">
    <property type="entry name" value="FMRFAMIDE RECEPTOR-RELATED"/>
    <property type="match status" value="1"/>
</dbReference>
<evidence type="ECO:0000256" key="2">
    <source>
        <dbReference type="ARBA" id="ARBA00022692"/>
    </source>
</evidence>
<comment type="caution">
    <text evidence="8">The sequence shown here is derived from an EMBL/GenBank/DDBJ whole genome shotgun (WGS) entry which is preliminary data.</text>
</comment>
<dbReference type="InterPro" id="IPR000276">
    <property type="entry name" value="GPCR_Rhodpsn"/>
</dbReference>
<proteinExistence type="predicted"/>
<gene>
    <name evidence="7" type="ORF">OVA965_LOCUS35921</name>
    <name evidence="8" type="ORF">TMI583_LOCUS36905</name>
</gene>
<sequence>MGIDLTIVTVYIYRYVGPVLFVLGIIGNFLNVIIFRSKTLRVYSCSMYYLVQSIVHLVFFCTVLPIRYLLESFQIDLTVQSGSFCKFHLVTLYVIRILSPCLLIWSCLDRYLSSSSNSKYRQMSQVKITKYTIPITIVCCFLLLIYVPIHFDVYQTTPTSAPVCYVESIQYSRFHSIIYAITSGVLPQILSILFSLLTLKNVRNQRQRIQHTISTVNTSTLHQRRDRQMIRLMLCQTLVYCIVLFPACIILIINSFLPTTLVILFLTKLSLLVSYFNYAIGFFINTLSATTYRHQFLKLLNEIMKRFCCTTVIGRHYFSQQQTSFQLNKTSNRRTQQQHESQ</sequence>
<feature type="transmembrane region" description="Helical" evidence="5">
    <location>
        <begin position="47"/>
        <end position="70"/>
    </location>
</feature>
<dbReference type="Proteomes" id="UP000682733">
    <property type="component" value="Unassembled WGS sequence"/>
</dbReference>
<evidence type="ECO:0000259" key="6">
    <source>
        <dbReference type="PROSITE" id="PS50262"/>
    </source>
</evidence>
<keyword evidence="2 5" id="KW-0812">Transmembrane</keyword>
<feature type="transmembrane region" description="Helical" evidence="5">
    <location>
        <begin position="128"/>
        <end position="149"/>
    </location>
</feature>
<protein>
    <recommendedName>
        <fullName evidence="6">G-protein coupled receptors family 1 profile domain-containing protein</fullName>
    </recommendedName>
</protein>
<evidence type="ECO:0000313" key="8">
    <source>
        <dbReference type="EMBL" id="CAF4268479.1"/>
    </source>
</evidence>
<evidence type="ECO:0000313" key="7">
    <source>
        <dbReference type="EMBL" id="CAF1477531.1"/>
    </source>
</evidence>
<dbReference type="AlphaFoldDB" id="A0A8S2T7H0"/>
<name>A0A8S2T7H0_9BILA</name>
<organism evidence="8 9">
    <name type="scientific">Didymodactylos carnosus</name>
    <dbReference type="NCBI Taxonomy" id="1234261"/>
    <lineage>
        <taxon>Eukaryota</taxon>
        <taxon>Metazoa</taxon>
        <taxon>Spiralia</taxon>
        <taxon>Gnathifera</taxon>
        <taxon>Rotifera</taxon>
        <taxon>Eurotatoria</taxon>
        <taxon>Bdelloidea</taxon>
        <taxon>Philodinida</taxon>
        <taxon>Philodinidae</taxon>
        <taxon>Didymodactylos</taxon>
    </lineage>
</organism>
<feature type="domain" description="G-protein coupled receptors family 1 profile" evidence="6">
    <location>
        <begin position="27"/>
        <end position="285"/>
    </location>
</feature>
<feature type="transmembrane region" description="Helical" evidence="5">
    <location>
        <begin position="12"/>
        <end position="35"/>
    </location>
</feature>
<evidence type="ECO:0000256" key="4">
    <source>
        <dbReference type="ARBA" id="ARBA00023136"/>
    </source>
</evidence>
<keyword evidence="3 5" id="KW-1133">Transmembrane helix</keyword>
<feature type="transmembrane region" description="Helical" evidence="5">
    <location>
        <begin position="263"/>
        <end position="284"/>
    </location>
</feature>
<feature type="transmembrane region" description="Helical" evidence="5">
    <location>
        <begin position="232"/>
        <end position="257"/>
    </location>
</feature>
<dbReference type="GO" id="GO:0016020">
    <property type="term" value="C:membrane"/>
    <property type="evidence" value="ECO:0007669"/>
    <property type="project" value="UniProtKB-SubCell"/>
</dbReference>
<dbReference type="PANTHER" id="PTHR46641:SF18">
    <property type="entry name" value="G-PROTEIN COUPLED RECEPTORS FAMILY 1 PROFILE DOMAIN-CONTAINING PROTEIN"/>
    <property type="match status" value="1"/>
</dbReference>
<dbReference type="EMBL" id="CAJNOK010031892">
    <property type="protein sequence ID" value="CAF1477531.1"/>
    <property type="molecule type" value="Genomic_DNA"/>
</dbReference>
<evidence type="ECO:0000256" key="3">
    <source>
        <dbReference type="ARBA" id="ARBA00022989"/>
    </source>
</evidence>
<feature type="transmembrane region" description="Helical" evidence="5">
    <location>
        <begin position="177"/>
        <end position="199"/>
    </location>
</feature>
<dbReference type="Gene3D" id="1.20.1070.10">
    <property type="entry name" value="Rhodopsin 7-helix transmembrane proteins"/>
    <property type="match status" value="1"/>
</dbReference>
<dbReference type="Proteomes" id="UP000677228">
    <property type="component" value="Unassembled WGS sequence"/>
</dbReference>
<dbReference type="InterPro" id="IPR017452">
    <property type="entry name" value="GPCR_Rhodpsn_7TM"/>
</dbReference>
<dbReference type="InterPro" id="IPR052954">
    <property type="entry name" value="GPCR-Ligand_Int"/>
</dbReference>
<reference evidence="8" key="1">
    <citation type="submission" date="2021-02" db="EMBL/GenBank/DDBJ databases">
        <authorList>
            <person name="Nowell W R."/>
        </authorList>
    </citation>
    <scope>NUCLEOTIDE SEQUENCE</scope>
</reference>
<keyword evidence="4 5" id="KW-0472">Membrane</keyword>
<evidence type="ECO:0000256" key="1">
    <source>
        <dbReference type="ARBA" id="ARBA00004370"/>
    </source>
</evidence>
<comment type="subcellular location">
    <subcellularLocation>
        <location evidence="1">Membrane</location>
    </subcellularLocation>
</comment>
<accession>A0A8S2T7H0</accession>
<dbReference type="PROSITE" id="PS50262">
    <property type="entry name" value="G_PROTEIN_RECEP_F1_2"/>
    <property type="match status" value="1"/>
</dbReference>
<dbReference type="SUPFAM" id="SSF81321">
    <property type="entry name" value="Family A G protein-coupled receptor-like"/>
    <property type="match status" value="1"/>
</dbReference>
<evidence type="ECO:0000313" key="9">
    <source>
        <dbReference type="Proteomes" id="UP000682733"/>
    </source>
</evidence>
<dbReference type="Pfam" id="PF00001">
    <property type="entry name" value="7tm_1"/>
    <property type="match status" value="1"/>
</dbReference>